<dbReference type="Pfam" id="PF15919">
    <property type="entry name" value="HicB_lk_antitox"/>
    <property type="match status" value="1"/>
</dbReference>
<dbReference type="Gene3D" id="3.30.160.250">
    <property type="match status" value="1"/>
</dbReference>
<gene>
    <name evidence="2" type="ORF">HMPREF9080_00780</name>
</gene>
<dbReference type="Proteomes" id="UP000004750">
    <property type="component" value="Unassembled WGS sequence"/>
</dbReference>
<dbReference type="HOGENOM" id="CLU_114047_1_1_6"/>
<proteinExistence type="predicted"/>
<reference evidence="2 3" key="1">
    <citation type="submission" date="2011-08" db="EMBL/GenBank/DDBJ databases">
        <authorList>
            <person name="Weinstock G."/>
            <person name="Sodergren E."/>
            <person name="Clifton S."/>
            <person name="Fulton L."/>
            <person name="Fulton B."/>
            <person name="Courtney L."/>
            <person name="Fronick C."/>
            <person name="Harrison M."/>
            <person name="Strong C."/>
            <person name="Farmer C."/>
            <person name="Delahaunty K."/>
            <person name="Markovic C."/>
            <person name="Hall O."/>
            <person name="Minx P."/>
            <person name="Tomlinson C."/>
            <person name="Mitreva M."/>
            <person name="Hou S."/>
            <person name="Chen J."/>
            <person name="Wollam A."/>
            <person name="Pepin K.H."/>
            <person name="Johnson M."/>
            <person name="Bhonagiri V."/>
            <person name="Zhang X."/>
            <person name="Suruliraj S."/>
            <person name="Warren W."/>
            <person name="Chinwalla A."/>
            <person name="Mardis E.R."/>
            <person name="Wilson R.K."/>
        </authorList>
    </citation>
    <scope>NUCLEOTIDE SEQUENCE [LARGE SCALE GENOMIC DNA]</scope>
    <source>
        <strain evidence="2 3">F0432</strain>
    </source>
</reference>
<protein>
    <submittedName>
        <fullName evidence="2">Toxin-antitoxin system, antitoxin component, HicB family</fullName>
    </submittedName>
</protein>
<dbReference type="RefSeq" id="WP_006984799.1">
    <property type="nucleotide sequence ID" value="NZ_JH417904.1"/>
</dbReference>
<comment type="caution">
    <text evidence="2">The sequence shown here is derived from an EMBL/GenBank/DDBJ whole genome shotgun (WGS) entry which is preliminary data.</text>
</comment>
<accession>G9ZDE6</accession>
<dbReference type="InterPro" id="IPR035069">
    <property type="entry name" value="TTHA1013/TTHA0281-like"/>
</dbReference>
<feature type="domain" description="HicB-like antitoxin of toxin-antitoxin system" evidence="1">
    <location>
        <begin position="4"/>
        <end position="130"/>
    </location>
</feature>
<dbReference type="EMBL" id="AGCM01000041">
    <property type="protein sequence ID" value="EHM55368.1"/>
    <property type="molecule type" value="Genomic_DNA"/>
</dbReference>
<organism evidence="2 3">
    <name type="scientific">Cardiobacterium valvarum F0432</name>
    <dbReference type="NCBI Taxonomy" id="797473"/>
    <lineage>
        <taxon>Bacteria</taxon>
        <taxon>Pseudomonadati</taxon>
        <taxon>Pseudomonadota</taxon>
        <taxon>Gammaproteobacteria</taxon>
        <taxon>Cardiobacteriales</taxon>
        <taxon>Cardiobacteriaceae</taxon>
        <taxon>Cardiobacterium</taxon>
    </lineage>
</organism>
<dbReference type="AlphaFoldDB" id="G9ZDE6"/>
<evidence type="ECO:0000313" key="2">
    <source>
        <dbReference type="EMBL" id="EHM55368.1"/>
    </source>
</evidence>
<evidence type="ECO:0000259" key="1">
    <source>
        <dbReference type="Pfam" id="PF15919"/>
    </source>
</evidence>
<dbReference type="InterPro" id="IPR031807">
    <property type="entry name" value="HicB-like"/>
</dbReference>
<sequence length="139" mass="15771">MRTYPIAIFKDEDNPTYGVVVPDVPGCYPCGDSIQEAIEDSRKAIAAHIEFLLDTGRPFDFDNIRNIEELRKLPDYADAICWAVAEIDETELSDKPVRFNVSWPDHLLRRVNAYVAANHDSRSGFLAKAAIQRMNEIET</sequence>
<dbReference type="STRING" id="797473.HMPREF9080_00780"/>
<evidence type="ECO:0000313" key="3">
    <source>
        <dbReference type="Proteomes" id="UP000004750"/>
    </source>
</evidence>
<dbReference type="SUPFAM" id="SSF143100">
    <property type="entry name" value="TTHA1013/TTHA0281-like"/>
    <property type="match status" value="1"/>
</dbReference>
<name>G9ZDE6_9GAMM</name>